<organism evidence="1 2">
    <name type="scientific">Anaerobacillus alkalidiazotrophicus</name>
    <dbReference type="NCBI Taxonomy" id="472963"/>
    <lineage>
        <taxon>Bacteria</taxon>
        <taxon>Bacillati</taxon>
        <taxon>Bacillota</taxon>
        <taxon>Bacilli</taxon>
        <taxon>Bacillales</taxon>
        <taxon>Bacillaceae</taxon>
        <taxon>Anaerobacillus</taxon>
    </lineage>
</organism>
<proteinExistence type="predicted"/>
<dbReference type="Proteomes" id="UP000180057">
    <property type="component" value="Unassembled WGS sequence"/>
</dbReference>
<evidence type="ECO:0000313" key="2">
    <source>
        <dbReference type="Proteomes" id="UP000180057"/>
    </source>
</evidence>
<dbReference type="Gene3D" id="2.60.300.12">
    <property type="entry name" value="HesB-like domain"/>
    <property type="match status" value="1"/>
</dbReference>
<dbReference type="SUPFAM" id="SSF89360">
    <property type="entry name" value="HesB-like domain"/>
    <property type="match status" value="1"/>
</dbReference>
<protein>
    <recommendedName>
        <fullName evidence="3">FeS cluster biogenesis domain-containing protein</fullName>
    </recommendedName>
</protein>
<name>A0A1S2M9L5_9BACI</name>
<reference evidence="1 2" key="1">
    <citation type="submission" date="2016-10" db="EMBL/GenBank/DDBJ databases">
        <title>Draft genome sequences of four alkaliphilic bacteria belonging to the Anaerobacillus genus.</title>
        <authorList>
            <person name="Bassil N.M."/>
            <person name="Lloyd J.R."/>
        </authorList>
    </citation>
    <scope>NUCLEOTIDE SEQUENCE [LARGE SCALE GENOMIC DNA]</scope>
    <source>
        <strain evidence="1 2">DSM 22531</strain>
    </source>
</reference>
<comment type="caution">
    <text evidence="1">The sequence shown here is derived from an EMBL/GenBank/DDBJ whole genome shotgun (WGS) entry which is preliminary data.</text>
</comment>
<keyword evidence="2" id="KW-1185">Reference proteome</keyword>
<gene>
    <name evidence="1" type="ORF">BKP45_01240</name>
</gene>
<sequence length="85" mass="9875">MVFEISQSAANFYKNEFDLQNNEAIRLFVRGAEGFFLGVEKGELEQEAHIFEMNGVKFFINENDLWHFEGKKLDFCSKSEAMILS</sequence>
<dbReference type="AlphaFoldDB" id="A0A1S2M9L5"/>
<dbReference type="OrthoDB" id="1645729at2"/>
<dbReference type="EMBL" id="MLQS01000001">
    <property type="protein sequence ID" value="OIJ21428.1"/>
    <property type="molecule type" value="Genomic_DNA"/>
</dbReference>
<dbReference type="RefSeq" id="WP_071388042.1">
    <property type="nucleotide sequence ID" value="NZ_MLQS01000001.1"/>
</dbReference>
<accession>A0A1S2M9L5</accession>
<evidence type="ECO:0000313" key="1">
    <source>
        <dbReference type="EMBL" id="OIJ21428.1"/>
    </source>
</evidence>
<evidence type="ECO:0008006" key="3">
    <source>
        <dbReference type="Google" id="ProtNLM"/>
    </source>
</evidence>
<dbReference type="InterPro" id="IPR035903">
    <property type="entry name" value="HesB-like_dom_sf"/>
</dbReference>